<sequence length="90" mass="9981">MTARTGGFQFRKDEGAKPVEIAEGLEDTVEEVVVEPKEGDSGISSGLLEIEMAKGKVLFAGDSITRFTERELCKRDRRKRVRICLPGARI</sequence>
<dbReference type="EMBL" id="JAIZAY010000006">
    <property type="protein sequence ID" value="KAJ8041033.1"/>
    <property type="molecule type" value="Genomic_DNA"/>
</dbReference>
<protein>
    <submittedName>
        <fullName evidence="1">Uncharacterized protein</fullName>
    </submittedName>
</protein>
<accession>A0A9Q1CA83</accession>
<evidence type="ECO:0000313" key="2">
    <source>
        <dbReference type="Proteomes" id="UP001152320"/>
    </source>
</evidence>
<dbReference type="Gene3D" id="3.40.50.12690">
    <property type="match status" value="1"/>
</dbReference>
<comment type="caution">
    <text evidence="1">The sequence shown here is derived from an EMBL/GenBank/DDBJ whole genome shotgun (WGS) entry which is preliminary data.</text>
</comment>
<dbReference type="AlphaFoldDB" id="A0A9Q1CA83"/>
<dbReference type="Proteomes" id="UP001152320">
    <property type="component" value="Chromosome 6"/>
</dbReference>
<organism evidence="1 2">
    <name type="scientific">Holothuria leucospilota</name>
    <name type="common">Black long sea cucumber</name>
    <name type="synonym">Mertensiothuria leucospilota</name>
    <dbReference type="NCBI Taxonomy" id="206669"/>
    <lineage>
        <taxon>Eukaryota</taxon>
        <taxon>Metazoa</taxon>
        <taxon>Echinodermata</taxon>
        <taxon>Eleutherozoa</taxon>
        <taxon>Echinozoa</taxon>
        <taxon>Holothuroidea</taxon>
        <taxon>Aspidochirotacea</taxon>
        <taxon>Aspidochirotida</taxon>
        <taxon>Holothuriidae</taxon>
        <taxon>Holothuria</taxon>
    </lineage>
</organism>
<keyword evidence="2" id="KW-1185">Reference proteome</keyword>
<reference evidence="1" key="1">
    <citation type="submission" date="2021-10" db="EMBL/GenBank/DDBJ databases">
        <title>Tropical sea cucumber genome reveals ecological adaptation and Cuvierian tubules defense mechanism.</title>
        <authorList>
            <person name="Chen T."/>
        </authorList>
    </citation>
    <scope>NUCLEOTIDE SEQUENCE</scope>
    <source>
        <strain evidence="1">Nanhai2018</strain>
        <tissue evidence="1">Muscle</tissue>
    </source>
</reference>
<gene>
    <name evidence="1" type="ORF">HOLleu_15520</name>
</gene>
<name>A0A9Q1CA83_HOLLE</name>
<evidence type="ECO:0000313" key="1">
    <source>
        <dbReference type="EMBL" id="KAJ8041033.1"/>
    </source>
</evidence>
<proteinExistence type="predicted"/>